<dbReference type="Proteomes" id="UP000620124">
    <property type="component" value="Unassembled WGS sequence"/>
</dbReference>
<dbReference type="EMBL" id="JACAZI010000002">
    <property type="protein sequence ID" value="KAF7369573.1"/>
    <property type="molecule type" value="Genomic_DNA"/>
</dbReference>
<proteinExistence type="predicted"/>
<reference evidence="2" key="1">
    <citation type="submission" date="2020-05" db="EMBL/GenBank/DDBJ databases">
        <title>Mycena genomes resolve the evolution of fungal bioluminescence.</title>
        <authorList>
            <person name="Tsai I.J."/>
        </authorList>
    </citation>
    <scope>NUCLEOTIDE SEQUENCE</scope>
    <source>
        <strain evidence="2">CCC161011</strain>
    </source>
</reference>
<evidence type="ECO:0000313" key="2">
    <source>
        <dbReference type="EMBL" id="KAF7369573.1"/>
    </source>
</evidence>
<comment type="caution">
    <text evidence="2">The sequence shown here is derived from an EMBL/GenBank/DDBJ whole genome shotgun (WGS) entry which is preliminary data.</text>
</comment>
<dbReference type="AlphaFoldDB" id="A0A8H6YYU6"/>
<name>A0A8H6YYU6_9AGAR</name>
<feature type="compositionally biased region" description="Polar residues" evidence="1">
    <location>
        <begin position="75"/>
        <end position="88"/>
    </location>
</feature>
<sequence length="118" mass="13329">MHWLEKCHLWIIPRSRVATPQYTVIQGTITPLPQTPEPPSKYNRFHDFPLQTRWISSVHRGRIVYSEIGAETLSSDIKFSDSNGTPSGNDRAVSSVGMVTEEEEPGEDCDEESLPDLM</sequence>
<evidence type="ECO:0000313" key="3">
    <source>
        <dbReference type="Proteomes" id="UP000620124"/>
    </source>
</evidence>
<feature type="compositionally biased region" description="Acidic residues" evidence="1">
    <location>
        <begin position="100"/>
        <end position="118"/>
    </location>
</feature>
<organism evidence="2 3">
    <name type="scientific">Mycena venus</name>
    <dbReference type="NCBI Taxonomy" id="2733690"/>
    <lineage>
        <taxon>Eukaryota</taxon>
        <taxon>Fungi</taxon>
        <taxon>Dikarya</taxon>
        <taxon>Basidiomycota</taxon>
        <taxon>Agaricomycotina</taxon>
        <taxon>Agaricomycetes</taxon>
        <taxon>Agaricomycetidae</taxon>
        <taxon>Agaricales</taxon>
        <taxon>Marasmiineae</taxon>
        <taxon>Mycenaceae</taxon>
        <taxon>Mycena</taxon>
    </lineage>
</organism>
<feature type="region of interest" description="Disordered" evidence="1">
    <location>
        <begin position="75"/>
        <end position="118"/>
    </location>
</feature>
<keyword evidence="3" id="KW-1185">Reference proteome</keyword>
<protein>
    <submittedName>
        <fullName evidence="2">Uncharacterized protein</fullName>
    </submittedName>
</protein>
<gene>
    <name evidence="2" type="ORF">MVEN_00287700</name>
</gene>
<evidence type="ECO:0000256" key="1">
    <source>
        <dbReference type="SAM" id="MobiDB-lite"/>
    </source>
</evidence>
<accession>A0A8H6YYU6</accession>